<evidence type="ECO:0000313" key="2">
    <source>
        <dbReference type="EMBL" id="EGG07280.1"/>
    </source>
</evidence>
<dbReference type="VEuPathDB" id="FungiDB:MELLADRAFT_85639"/>
<dbReference type="RefSeq" id="XP_007409187.1">
    <property type="nucleotide sequence ID" value="XM_007409125.1"/>
</dbReference>
<gene>
    <name evidence="2" type="ORF">MELLADRAFT_85639</name>
</gene>
<protein>
    <submittedName>
        <fullName evidence="2">Uncharacterized protein</fullName>
    </submittedName>
</protein>
<dbReference type="KEGG" id="mlr:MELLADRAFT_85639"/>
<dbReference type="GeneID" id="18933916"/>
<feature type="compositionally biased region" description="Polar residues" evidence="1">
    <location>
        <begin position="12"/>
        <end position="37"/>
    </location>
</feature>
<keyword evidence="3" id="KW-1185">Reference proteome</keyword>
<name>F4RJA0_MELLP</name>
<dbReference type="InParanoid" id="F4RJA0"/>
<proteinExistence type="predicted"/>
<reference evidence="3" key="1">
    <citation type="journal article" date="2011" name="Proc. Natl. Acad. Sci. U.S.A.">
        <title>Obligate biotrophy features unraveled by the genomic analysis of rust fungi.</title>
        <authorList>
            <person name="Duplessis S."/>
            <person name="Cuomo C.A."/>
            <person name="Lin Y.-C."/>
            <person name="Aerts A."/>
            <person name="Tisserant E."/>
            <person name="Veneault-Fourrey C."/>
            <person name="Joly D.L."/>
            <person name="Hacquard S."/>
            <person name="Amselem J."/>
            <person name="Cantarel B.L."/>
            <person name="Chiu R."/>
            <person name="Coutinho P.M."/>
            <person name="Feau N."/>
            <person name="Field M."/>
            <person name="Frey P."/>
            <person name="Gelhaye E."/>
            <person name="Goldberg J."/>
            <person name="Grabherr M.G."/>
            <person name="Kodira C.D."/>
            <person name="Kohler A."/>
            <person name="Kuees U."/>
            <person name="Lindquist E.A."/>
            <person name="Lucas S.M."/>
            <person name="Mago R."/>
            <person name="Mauceli E."/>
            <person name="Morin E."/>
            <person name="Murat C."/>
            <person name="Pangilinan J.L."/>
            <person name="Park R."/>
            <person name="Pearson M."/>
            <person name="Quesneville H."/>
            <person name="Rouhier N."/>
            <person name="Sakthikumar S."/>
            <person name="Salamov A.A."/>
            <person name="Schmutz J."/>
            <person name="Selles B."/>
            <person name="Shapiro H."/>
            <person name="Tanguay P."/>
            <person name="Tuskan G.A."/>
            <person name="Henrissat B."/>
            <person name="Van de Peer Y."/>
            <person name="Rouze P."/>
            <person name="Ellis J.G."/>
            <person name="Dodds P.N."/>
            <person name="Schein J.E."/>
            <person name="Zhong S."/>
            <person name="Hamelin R.C."/>
            <person name="Grigoriev I.V."/>
            <person name="Szabo L.J."/>
            <person name="Martin F."/>
        </authorList>
    </citation>
    <scope>NUCLEOTIDE SEQUENCE [LARGE SCALE GENOMIC DNA]</scope>
    <source>
        <strain evidence="3">98AG31 / pathotype 3-4-7</strain>
    </source>
</reference>
<feature type="region of interest" description="Disordered" evidence="1">
    <location>
        <begin position="493"/>
        <end position="549"/>
    </location>
</feature>
<sequence>MMRSGRQRNDKNSLPTPTTTVQKQRLAQSQSNPVHTNRPNKRAHFDNDDDMDFEDEDDDLDNDLTEATPDSTDTDSLITPNLTNYHELGMQWGPSRAEKHLADLKLHKNNQMSGMGLYEAQALQSQYELDKTMLCIVLKVSRRVMDDALLEGPLAREPNMYNNYQTYSKVATLTSMPPKGVSEGFSERNKIVGSTWSTYVDEEQDVFTPRLFERLCVATSEAYALTTTPLGISASVAVQEATPDTRPSDLEPLTQEELETYVPIFERLVNLQKVLRDLHQGRLWRHSGKSTNRSSELLMRREISKIIRQLNVLVHHFNLQFHLMIACWNPGTSNARALYQSEHTSCERWVWLQQKKHLLECFTFESTKAPGHLRAQHGDPKPQTESAARQAAKRSELATSLNDLIAAPYLTGGYKGKGDAHPKCSNLGEAFAKKNFQGNVALGFHCTSDSQVTDEMISKGPGCLTNDEVEAWLKDIESNNYTIIKVENTKTKKRKTKKREKNDQLTAAEAALDDEETIPEKELQPTSLKSKSRPAVLDDQSLDPSLEEL</sequence>
<organism evidence="3">
    <name type="scientific">Melampsora larici-populina (strain 98AG31 / pathotype 3-4-7)</name>
    <name type="common">Poplar leaf rust fungus</name>
    <dbReference type="NCBI Taxonomy" id="747676"/>
    <lineage>
        <taxon>Eukaryota</taxon>
        <taxon>Fungi</taxon>
        <taxon>Dikarya</taxon>
        <taxon>Basidiomycota</taxon>
        <taxon>Pucciniomycotina</taxon>
        <taxon>Pucciniomycetes</taxon>
        <taxon>Pucciniales</taxon>
        <taxon>Melampsoraceae</taxon>
        <taxon>Melampsora</taxon>
    </lineage>
</organism>
<dbReference type="AlphaFoldDB" id="F4RJA0"/>
<dbReference type="EMBL" id="GL883104">
    <property type="protein sequence ID" value="EGG07280.1"/>
    <property type="molecule type" value="Genomic_DNA"/>
</dbReference>
<feature type="region of interest" description="Disordered" evidence="1">
    <location>
        <begin position="372"/>
        <end position="393"/>
    </location>
</feature>
<accession>F4RJA0</accession>
<feature type="compositionally biased region" description="Acidic residues" evidence="1">
    <location>
        <begin position="47"/>
        <end position="64"/>
    </location>
</feature>
<feature type="region of interest" description="Disordered" evidence="1">
    <location>
        <begin position="1"/>
        <end position="76"/>
    </location>
</feature>
<dbReference type="HOGENOM" id="CLU_026101_0_0_1"/>
<evidence type="ECO:0000256" key="1">
    <source>
        <dbReference type="SAM" id="MobiDB-lite"/>
    </source>
</evidence>
<dbReference type="Proteomes" id="UP000001072">
    <property type="component" value="Unassembled WGS sequence"/>
</dbReference>
<evidence type="ECO:0000313" key="3">
    <source>
        <dbReference type="Proteomes" id="UP000001072"/>
    </source>
</evidence>